<comment type="subcellular location">
    <subcellularLocation>
        <location evidence="1 6">Secreted</location>
    </subcellularLocation>
</comment>
<accession>A0A6I8NLK6</accession>
<dbReference type="GO" id="GO:0042742">
    <property type="term" value="P:defense response to bacterium"/>
    <property type="evidence" value="ECO:0007669"/>
    <property type="project" value="UniProtKB-UniRule"/>
</dbReference>
<feature type="region of interest" description="Disordered" evidence="7">
    <location>
        <begin position="132"/>
        <end position="153"/>
    </location>
</feature>
<dbReference type="AlphaFoldDB" id="A0A6I8NLK6"/>
<keyword evidence="6" id="KW-0211">Defensin</keyword>
<evidence type="ECO:0000256" key="2">
    <source>
        <dbReference type="ARBA" id="ARBA00007371"/>
    </source>
</evidence>
<dbReference type="Proteomes" id="UP000002279">
    <property type="component" value="Chromosome X2"/>
</dbReference>
<keyword evidence="4 6" id="KW-0732">Signal</keyword>
<reference evidence="9" key="3">
    <citation type="submission" date="2025-09" db="UniProtKB">
        <authorList>
            <consortium name="Ensembl"/>
        </authorList>
    </citation>
    <scope>IDENTIFICATION</scope>
    <source>
        <strain evidence="9">Glennie</strain>
    </source>
</reference>
<evidence type="ECO:0000256" key="7">
    <source>
        <dbReference type="SAM" id="MobiDB-lite"/>
    </source>
</evidence>
<evidence type="ECO:0000259" key="8">
    <source>
        <dbReference type="Pfam" id="PF13841"/>
    </source>
</evidence>
<sequence length="195" mass="20388">MRASLLLFILLVYLAHAPQAQGVFGPRRCKGKLGYCRSKCQSKQVELGKCSTKAICCGISTGTSSSQGSHEVPVINSEPALESKPEPQDTQEEEATMGTAGFWSASTTYTAGCGGAGAGCLAASPRRSRWAPAPWAGGSAAERGPEAPVGVERGRRDDPWPVLLGSPPLSPLWGNSTSFYMVPVSPLHPAPGYLG</sequence>
<dbReference type="InterPro" id="IPR025933">
    <property type="entry name" value="Beta_defensin_dom"/>
</dbReference>
<reference evidence="9" key="2">
    <citation type="submission" date="2025-08" db="UniProtKB">
        <authorList>
            <consortium name="Ensembl"/>
        </authorList>
    </citation>
    <scope>IDENTIFICATION</scope>
    <source>
        <strain evidence="9">Glennie</strain>
    </source>
</reference>
<evidence type="ECO:0000313" key="9">
    <source>
        <dbReference type="Ensembl" id="ENSOANP00000041557.1"/>
    </source>
</evidence>
<keyword evidence="6" id="KW-0044">Antibiotic</keyword>
<name>A0A6I8NLK6_ORNAN</name>
<evidence type="ECO:0000256" key="1">
    <source>
        <dbReference type="ARBA" id="ARBA00004613"/>
    </source>
</evidence>
<evidence type="ECO:0000256" key="3">
    <source>
        <dbReference type="ARBA" id="ARBA00022525"/>
    </source>
</evidence>
<dbReference type="Ensembl" id="ENSOANT00000059350.1">
    <property type="protein sequence ID" value="ENSOANP00000041557.1"/>
    <property type="gene ID" value="ENSOANG00000042444.1"/>
</dbReference>
<comment type="similarity">
    <text evidence="2 6">Belongs to the beta-defensin family.</text>
</comment>
<feature type="chain" id="PRO_5041011225" description="Beta-defensin" evidence="6">
    <location>
        <begin position="23"/>
        <end position="195"/>
    </location>
</feature>
<reference evidence="9 10" key="1">
    <citation type="journal article" date="2008" name="Nature">
        <title>Genome analysis of the platypus reveals unique signatures of evolution.</title>
        <authorList>
            <person name="Warren W.C."/>
            <person name="Hillier L.W."/>
            <person name="Marshall Graves J.A."/>
            <person name="Birney E."/>
            <person name="Ponting C.P."/>
            <person name="Grutzner F."/>
            <person name="Belov K."/>
            <person name="Miller W."/>
            <person name="Clarke L."/>
            <person name="Chinwalla A.T."/>
            <person name="Yang S.P."/>
            <person name="Heger A."/>
            <person name="Locke D.P."/>
            <person name="Miethke P."/>
            <person name="Waters P.D."/>
            <person name="Veyrunes F."/>
            <person name="Fulton L."/>
            <person name="Fulton B."/>
            <person name="Graves T."/>
            <person name="Wallis J."/>
            <person name="Puente X.S."/>
            <person name="Lopez-Otin C."/>
            <person name="Ordonez G.R."/>
            <person name="Eichler E.E."/>
            <person name="Chen L."/>
            <person name="Cheng Z."/>
            <person name="Deakin J.E."/>
            <person name="Alsop A."/>
            <person name="Thompson K."/>
            <person name="Kirby P."/>
            <person name="Papenfuss A.T."/>
            <person name="Wakefield M.J."/>
            <person name="Olender T."/>
            <person name="Lancet D."/>
            <person name="Huttley G.A."/>
            <person name="Smit A.F."/>
            <person name="Pask A."/>
            <person name="Temple-Smith P."/>
            <person name="Batzer M.A."/>
            <person name="Walker J.A."/>
            <person name="Konkel M.K."/>
            <person name="Harris R.S."/>
            <person name="Whittington C.M."/>
            <person name="Wong E.S."/>
            <person name="Gemmell N.J."/>
            <person name="Buschiazzo E."/>
            <person name="Vargas Jentzsch I.M."/>
            <person name="Merkel A."/>
            <person name="Schmitz J."/>
            <person name="Zemann A."/>
            <person name="Churakov G."/>
            <person name="Kriegs J.O."/>
            <person name="Brosius J."/>
            <person name="Murchison E.P."/>
            <person name="Sachidanandam R."/>
            <person name="Smith C."/>
            <person name="Hannon G.J."/>
            <person name="Tsend-Ayush E."/>
            <person name="McMillan D."/>
            <person name="Attenborough R."/>
            <person name="Rens W."/>
            <person name="Ferguson-Smith M."/>
            <person name="Lefevre C.M."/>
            <person name="Sharp J.A."/>
            <person name="Nicholas K.R."/>
            <person name="Ray D.A."/>
            <person name="Kube M."/>
            <person name="Reinhardt R."/>
            <person name="Pringle T.H."/>
            <person name="Taylor J."/>
            <person name="Jones R.C."/>
            <person name="Nixon B."/>
            <person name="Dacheux J.L."/>
            <person name="Niwa H."/>
            <person name="Sekita Y."/>
            <person name="Huang X."/>
            <person name="Stark A."/>
            <person name="Kheradpour P."/>
            <person name="Kellis M."/>
            <person name="Flicek P."/>
            <person name="Chen Y."/>
            <person name="Webber C."/>
            <person name="Hardison R."/>
            <person name="Nelson J."/>
            <person name="Hallsworth-Pepin K."/>
            <person name="Delehaunty K."/>
            <person name="Markovic C."/>
            <person name="Minx P."/>
            <person name="Feng Y."/>
            <person name="Kremitzki C."/>
            <person name="Mitreva M."/>
            <person name="Glasscock J."/>
            <person name="Wylie T."/>
            <person name="Wohldmann P."/>
            <person name="Thiru P."/>
            <person name="Nhan M.N."/>
            <person name="Pohl C.S."/>
            <person name="Smith S.M."/>
            <person name="Hou S."/>
            <person name="Nefedov M."/>
            <person name="de Jong P.J."/>
            <person name="Renfree M.B."/>
            <person name="Mardis E.R."/>
            <person name="Wilson R.K."/>
        </authorList>
    </citation>
    <scope>NUCLEOTIDE SEQUENCE [LARGE SCALE GENOMIC DNA]</scope>
    <source>
        <strain evidence="9 10">Glennie</strain>
    </source>
</reference>
<keyword evidence="6" id="KW-0929">Antimicrobial</keyword>
<evidence type="ECO:0000313" key="10">
    <source>
        <dbReference type="Proteomes" id="UP000002279"/>
    </source>
</evidence>
<feature type="region of interest" description="Disordered" evidence="7">
    <location>
        <begin position="63"/>
        <end position="92"/>
    </location>
</feature>
<dbReference type="Bgee" id="ENSOANG00000042444">
    <property type="expression patterns" value="Expressed in adult mammalian kidney"/>
</dbReference>
<evidence type="ECO:0000256" key="6">
    <source>
        <dbReference type="RuleBase" id="RU231113"/>
    </source>
</evidence>
<dbReference type="Pfam" id="PF13841">
    <property type="entry name" value="Defensin_beta_2"/>
    <property type="match status" value="1"/>
</dbReference>
<evidence type="ECO:0000256" key="5">
    <source>
        <dbReference type="ARBA" id="ARBA00023157"/>
    </source>
</evidence>
<keyword evidence="5" id="KW-1015">Disulfide bond</keyword>
<feature type="compositionally biased region" description="Low complexity" evidence="7">
    <location>
        <begin position="132"/>
        <end position="141"/>
    </location>
</feature>
<organism evidence="9 10">
    <name type="scientific">Ornithorhynchus anatinus</name>
    <name type="common">Duckbill platypus</name>
    <dbReference type="NCBI Taxonomy" id="9258"/>
    <lineage>
        <taxon>Eukaryota</taxon>
        <taxon>Metazoa</taxon>
        <taxon>Chordata</taxon>
        <taxon>Craniata</taxon>
        <taxon>Vertebrata</taxon>
        <taxon>Euteleostomi</taxon>
        <taxon>Mammalia</taxon>
        <taxon>Monotremata</taxon>
        <taxon>Ornithorhynchidae</taxon>
        <taxon>Ornithorhynchus</taxon>
    </lineage>
</organism>
<protein>
    <recommendedName>
        <fullName evidence="6">Beta-defensin</fullName>
    </recommendedName>
</protein>
<feature type="domain" description="Beta-defensin" evidence="8">
    <location>
        <begin position="28"/>
        <end position="57"/>
    </location>
</feature>
<keyword evidence="10" id="KW-1185">Reference proteome</keyword>
<keyword evidence="3 6" id="KW-0964">Secreted</keyword>
<feature type="signal peptide" evidence="6">
    <location>
        <begin position="1"/>
        <end position="22"/>
    </location>
</feature>
<dbReference type="InParanoid" id="A0A6I8NLK6"/>
<proteinExistence type="inferred from homology"/>
<dbReference type="GO" id="GO:0045087">
    <property type="term" value="P:innate immune response"/>
    <property type="evidence" value="ECO:0007669"/>
    <property type="project" value="InterPro"/>
</dbReference>
<dbReference type="GO" id="GO:0005576">
    <property type="term" value="C:extracellular region"/>
    <property type="evidence" value="ECO:0007669"/>
    <property type="project" value="UniProtKB-SubCell"/>
</dbReference>
<gene>
    <name evidence="9" type="primary">LOC103166461</name>
</gene>
<comment type="function">
    <text evidence="6">Has antibacterial activity.</text>
</comment>
<evidence type="ECO:0000256" key="4">
    <source>
        <dbReference type="ARBA" id="ARBA00022729"/>
    </source>
</evidence>